<reference evidence="2 3" key="1">
    <citation type="submission" date="2022-03" db="EMBL/GenBank/DDBJ databases">
        <authorList>
            <person name="Jo J.-H."/>
            <person name="Im W.-T."/>
        </authorList>
    </citation>
    <scope>NUCLEOTIDE SEQUENCE [LARGE SCALE GENOMIC DNA]</scope>
    <source>
        <strain evidence="2 3">SM33</strain>
    </source>
</reference>
<comment type="caution">
    <text evidence="2">The sequence shown here is derived from an EMBL/GenBank/DDBJ whole genome shotgun (WGS) entry which is preliminary data.</text>
</comment>
<evidence type="ECO:0000313" key="3">
    <source>
        <dbReference type="Proteomes" id="UP001203058"/>
    </source>
</evidence>
<sequence length="274" mass="28479">MADPGGTPRDGCFPASSIRGARVVLAGAYEGNRQTDLAFEGSGDAVGSVALLADKRGPPLFLIVSGHDPVIWDLADFPTSRLRGVLVTGYDPQGVAHLPASIPLRFAVGPNGSPKCGSFEQAYETGNGLRQLRAGIRRALGVGLSNFAGAYDPTALHVEGGSTESSGSIVIKAEDVKASAPLQRTGLFAGDRGLAQLVNAGAIRPATKGDLAKWRTAGDGMGAYVVERQTDLPRDMYGANSRTFLVPRGVPMPRDPGSHNRILREDGGCTGPAC</sequence>
<gene>
    <name evidence="2" type="ORF">LZ016_13160</name>
</gene>
<organism evidence="2 3">
    <name type="scientific">Sphingomonas telluris</name>
    <dbReference type="NCBI Taxonomy" id="2907998"/>
    <lineage>
        <taxon>Bacteria</taxon>
        <taxon>Pseudomonadati</taxon>
        <taxon>Pseudomonadota</taxon>
        <taxon>Alphaproteobacteria</taxon>
        <taxon>Sphingomonadales</taxon>
        <taxon>Sphingomonadaceae</taxon>
        <taxon>Sphingomonas</taxon>
    </lineage>
</organism>
<dbReference type="RefSeq" id="WP_241447919.1">
    <property type="nucleotide sequence ID" value="NZ_JAKZHW010000002.1"/>
</dbReference>
<name>A0ABS9VR96_9SPHN</name>
<accession>A0ABS9VR96</accession>
<protein>
    <submittedName>
        <fullName evidence="2">Uncharacterized protein</fullName>
    </submittedName>
</protein>
<keyword evidence="3" id="KW-1185">Reference proteome</keyword>
<evidence type="ECO:0000256" key="1">
    <source>
        <dbReference type="SAM" id="MobiDB-lite"/>
    </source>
</evidence>
<dbReference type="Proteomes" id="UP001203058">
    <property type="component" value="Unassembled WGS sequence"/>
</dbReference>
<proteinExistence type="predicted"/>
<evidence type="ECO:0000313" key="2">
    <source>
        <dbReference type="EMBL" id="MCH8617044.1"/>
    </source>
</evidence>
<feature type="region of interest" description="Disordered" evidence="1">
    <location>
        <begin position="249"/>
        <end position="274"/>
    </location>
</feature>
<dbReference type="EMBL" id="JAKZHW010000002">
    <property type="protein sequence ID" value="MCH8617044.1"/>
    <property type="molecule type" value="Genomic_DNA"/>
</dbReference>
<feature type="compositionally biased region" description="Basic and acidic residues" evidence="1">
    <location>
        <begin position="256"/>
        <end position="267"/>
    </location>
</feature>